<dbReference type="Proteomes" id="UP000694546">
    <property type="component" value="Chromosome 12"/>
</dbReference>
<reference evidence="3" key="2">
    <citation type="submission" date="2025-09" db="UniProtKB">
        <authorList>
            <consortium name="Ensembl"/>
        </authorList>
    </citation>
    <scope>IDENTIFICATION</scope>
</reference>
<dbReference type="InterPro" id="IPR008906">
    <property type="entry name" value="HATC_C_dom"/>
</dbReference>
<accession>A0A8C5ARY7</accession>
<evidence type="ECO:0000313" key="4">
    <source>
        <dbReference type="Proteomes" id="UP000694546"/>
    </source>
</evidence>
<evidence type="ECO:0000259" key="2">
    <source>
        <dbReference type="Pfam" id="PF14291"/>
    </source>
</evidence>
<feature type="domain" description="DUF4371" evidence="2">
    <location>
        <begin position="4"/>
        <end position="161"/>
    </location>
</feature>
<dbReference type="PANTHER" id="PTHR45749">
    <property type="match status" value="1"/>
</dbReference>
<feature type="domain" description="HAT C-terminal dimerisation" evidence="1">
    <location>
        <begin position="469"/>
        <end position="536"/>
    </location>
</feature>
<reference evidence="3" key="1">
    <citation type="submission" date="2025-08" db="UniProtKB">
        <authorList>
            <consortium name="Ensembl"/>
        </authorList>
    </citation>
    <scope>IDENTIFICATION</scope>
</reference>
<dbReference type="InterPro" id="IPR012337">
    <property type="entry name" value="RNaseH-like_sf"/>
</dbReference>
<evidence type="ECO:0008006" key="5">
    <source>
        <dbReference type="Google" id="ProtNLM"/>
    </source>
</evidence>
<evidence type="ECO:0000313" key="3">
    <source>
        <dbReference type="Ensembl" id="ENSGMOP00000035445.1"/>
    </source>
</evidence>
<protein>
    <recommendedName>
        <fullName evidence="5">Zinc finger MYM-type protein 1-like</fullName>
    </recommendedName>
</protein>
<dbReference type="Ensembl" id="ENSGMOT00000071198.1">
    <property type="protein sequence ID" value="ENSGMOP00000035445.1"/>
    <property type="gene ID" value="ENSGMOG00000031011.1"/>
</dbReference>
<dbReference type="InterPro" id="IPR025398">
    <property type="entry name" value="DUF4371"/>
</dbReference>
<dbReference type="Pfam" id="PF05699">
    <property type="entry name" value="Dimer_Tnp_hAT"/>
    <property type="match status" value="1"/>
</dbReference>
<dbReference type="GO" id="GO:0046983">
    <property type="term" value="F:protein dimerization activity"/>
    <property type="evidence" value="ECO:0007669"/>
    <property type="project" value="InterPro"/>
</dbReference>
<dbReference type="OMA" id="TKALCHT"/>
<proteinExistence type="predicted"/>
<dbReference type="Pfam" id="PF14291">
    <property type="entry name" value="DUF4371"/>
    <property type="match status" value="1"/>
</dbReference>
<dbReference type="PANTHER" id="PTHR45749:SF37">
    <property type="entry name" value="OS05G0311600 PROTEIN"/>
    <property type="match status" value="1"/>
</dbReference>
<sequence>MLFLAKQGIAFRGHCEGEGSSNQGNLLECVQLLSKFDPFLQQYNAPANATYLSPSSQNDFIKCSSSLLTSRIRDEVREAKMFSIMADEAKDGNTEQLAVCVRYVFQERIRERFLCLRRLGGYDAESITNALEEVLGSHGIDGLKVVAQSYDGAAVMSGSVRGVQTRFREKHPEAIYVHCYAHELNLVLCHTCKAIPEASFFFDMLESLYSCFSTSIKSHDQLVAVQKELNIERRELVQISSTRWSCQVNSINALLRNFPAVIASLQMLNTPIAVGLLSKLSKRTTVYLLVVIQRLLGITEGFHRFLQGTSIDLARAVQFKSAIHDTLVSQRTEQVAEELYEVTKQLCSDHNLPEPSPAPRRKQRRMDDFVVEASTGSGSDLLNDSECLKQGLFFPCIDRMINELGHRFSTVAGELMDGIQACHPASKSFLCLQSLEKLATHYHIQLVPEEVLVAKSFLSRKDPDSIPDTLSVFKLLDSMMFPSLRAILQVALTIPVSSCSCERSFSALRRLHTWLRSTMGQERLNELAVLSIERELVGDITEDEVIDEFARLKSRRHTLILPPTAK</sequence>
<dbReference type="GeneTree" id="ENSGT00940000164001"/>
<dbReference type="AlphaFoldDB" id="A0A8C5ARY7"/>
<name>A0A8C5ARY7_GADMO</name>
<evidence type="ECO:0000259" key="1">
    <source>
        <dbReference type="Pfam" id="PF05699"/>
    </source>
</evidence>
<keyword evidence="4" id="KW-1185">Reference proteome</keyword>
<dbReference type="SUPFAM" id="SSF53098">
    <property type="entry name" value="Ribonuclease H-like"/>
    <property type="match status" value="1"/>
</dbReference>
<organism evidence="3 4">
    <name type="scientific">Gadus morhua</name>
    <name type="common">Atlantic cod</name>
    <dbReference type="NCBI Taxonomy" id="8049"/>
    <lineage>
        <taxon>Eukaryota</taxon>
        <taxon>Metazoa</taxon>
        <taxon>Chordata</taxon>
        <taxon>Craniata</taxon>
        <taxon>Vertebrata</taxon>
        <taxon>Euteleostomi</taxon>
        <taxon>Actinopterygii</taxon>
        <taxon>Neopterygii</taxon>
        <taxon>Teleostei</taxon>
        <taxon>Neoteleostei</taxon>
        <taxon>Acanthomorphata</taxon>
        <taxon>Zeiogadaria</taxon>
        <taxon>Gadariae</taxon>
        <taxon>Gadiformes</taxon>
        <taxon>Gadoidei</taxon>
        <taxon>Gadidae</taxon>
        <taxon>Gadus</taxon>
    </lineage>
</organism>